<evidence type="ECO:0000313" key="2">
    <source>
        <dbReference type="EMBL" id="MBM2618571.1"/>
    </source>
</evidence>
<sequence>MELQLSGVDADDLGGWLVSEPDLRPLVNRVRSTPRPGELGALEVLTIAVGSGGVLTVLAGSLNAWLSQARNRTVRLKVSLRNGPIRQIELDATNTDASEIEKILRGLGDGPS</sequence>
<dbReference type="RefSeq" id="WP_203378565.1">
    <property type="nucleotide sequence ID" value="NZ_JAENHP010000007.1"/>
</dbReference>
<comment type="caution">
    <text evidence="2">The sequence shown here is derived from an EMBL/GenBank/DDBJ whole genome shotgun (WGS) entry which is preliminary data.</text>
</comment>
<name>A0ABS2AFH5_9ACTN</name>
<keyword evidence="1" id="KW-0812">Transmembrane</keyword>
<feature type="transmembrane region" description="Helical" evidence="1">
    <location>
        <begin position="44"/>
        <end position="66"/>
    </location>
</feature>
<evidence type="ECO:0000256" key="1">
    <source>
        <dbReference type="SAM" id="Phobius"/>
    </source>
</evidence>
<reference evidence="2 3" key="1">
    <citation type="submission" date="2021-01" db="EMBL/GenBank/DDBJ databases">
        <title>Actinoplanes sp. nov. LDG1-06 isolated from lichen.</title>
        <authorList>
            <person name="Saeng-In P."/>
            <person name="Phongsopitanun W."/>
            <person name="Kanchanasin P."/>
            <person name="Yuki M."/>
            <person name="Kudo T."/>
            <person name="Ohkuma M."/>
            <person name="Tanasupawat S."/>
        </authorList>
    </citation>
    <scope>NUCLEOTIDE SEQUENCE [LARGE SCALE GENOMIC DNA]</scope>
    <source>
        <strain evidence="2 3">LDG1-06</strain>
    </source>
</reference>
<accession>A0ABS2AFH5</accession>
<gene>
    <name evidence="2" type="ORF">JIG36_23730</name>
</gene>
<keyword evidence="1" id="KW-1133">Transmembrane helix</keyword>
<organism evidence="2 3">
    <name type="scientific">Paractinoplanes ovalisporus</name>
    <dbReference type="NCBI Taxonomy" id="2810368"/>
    <lineage>
        <taxon>Bacteria</taxon>
        <taxon>Bacillati</taxon>
        <taxon>Actinomycetota</taxon>
        <taxon>Actinomycetes</taxon>
        <taxon>Micromonosporales</taxon>
        <taxon>Micromonosporaceae</taxon>
        <taxon>Paractinoplanes</taxon>
    </lineage>
</organism>
<dbReference type="Pfam" id="PF19953">
    <property type="entry name" value="EACC1"/>
    <property type="match status" value="1"/>
</dbReference>
<proteinExistence type="predicted"/>
<dbReference type="Proteomes" id="UP000632138">
    <property type="component" value="Unassembled WGS sequence"/>
</dbReference>
<dbReference type="EMBL" id="JAENHP010000007">
    <property type="protein sequence ID" value="MBM2618571.1"/>
    <property type="molecule type" value="Genomic_DNA"/>
</dbReference>
<protein>
    <submittedName>
        <fullName evidence="2">Uncharacterized protein</fullName>
    </submittedName>
</protein>
<dbReference type="InterPro" id="IPR045428">
    <property type="entry name" value="EACC1"/>
</dbReference>
<keyword evidence="1" id="KW-0472">Membrane</keyword>
<evidence type="ECO:0000313" key="3">
    <source>
        <dbReference type="Proteomes" id="UP000632138"/>
    </source>
</evidence>
<keyword evidence="3" id="KW-1185">Reference proteome</keyword>